<sequence>MVSASLNSADAAAEVAGADEVPEPPWWAAPDVALVAELPASVPAEQPARAIAAAIAAAEIVRVFFMKNHGSSKVSAARRAKGLHAVTARYGAACLMRAEVAGRCAGQGTALSLLVYVRLILRSPGVGLAGE</sequence>
<accession>A6YFF0</accession>
<reference evidence="1" key="1">
    <citation type="submission" date="2007-03" db="EMBL/GenBank/DDBJ databases">
        <authorList>
            <person name="Jerke K.H."/>
            <person name="Nakatsu C.H."/>
            <person name="Konopka A.E."/>
        </authorList>
    </citation>
    <scope>NUCLEOTIDE SEQUENCE</scope>
    <source>
        <strain evidence="1">AK-1</strain>
        <plasmid evidence="1">pSI-1</plasmid>
    </source>
</reference>
<organism evidence="1">
    <name type="scientific">Arthrobacter sp. AK-1</name>
    <dbReference type="NCBI Taxonomy" id="415095"/>
    <lineage>
        <taxon>Bacteria</taxon>
        <taxon>Bacillati</taxon>
        <taxon>Actinomycetota</taxon>
        <taxon>Actinomycetes</taxon>
        <taxon>Micrococcales</taxon>
        <taxon>Micrococcaceae</taxon>
        <taxon>Arthrobacter</taxon>
    </lineage>
</organism>
<geneLocation type="plasmid" evidence="1">
    <name>pSI-1</name>
</geneLocation>
<name>A6YFF0_9MICC</name>
<evidence type="ECO:0000313" key="1">
    <source>
        <dbReference type="EMBL" id="ABR66954.1"/>
    </source>
</evidence>
<proteinExistence type="predicted"/>
<protein>
    <submittedName>
        <fullName evidence="1">Uncharacterized protein</fullName>
    </submittedName>
</protein>
<reference evidence="1" key="2">
    <citation type="journal article" date="2008" name="Plasmid">
        <title>Comparative analysis of eight Arthrobacter plasmids.</title>
        <authorList>
            <person name="Jerke K."/>
            <person name="Nakatsu C.H."/>
            <person name="Beasley F."/>
            <person name="Konopka A."/>
        </authorList>
    </citation>
    <scope>NUCLEOTIDE SEQUENCE</scope>
    <source>
        <strain evidence="1">AK-1</strain>
        <plasmid evidence="1">pSI-1</plasmid>
    </source>
</reference>
<dbReference type="AlphaFoldDB" id="A6YFF0"/>
<keyword evidence="1" id="KW-0614">Plasmid</keyword>
<dbReference type="EMBL" id="EF495211">
    <property type="protein sequence ID" value="ABR66954.1"/>
    <property type="molecule type" value="Genomic_DNA"/>
</dbReference>